<evidence type="ECO:0000256" key="2">
    <source>
        <dbReference type="ARBA" id="ARBA00022448"/>
    </source>
</evidence>
<evidence type="ECO:0000259" key="19">
    <source>
        <dbReference type="Pfam" id="PF02932"/>
    </source>
</evidence>
<dbReference type="CDD" id="cd18997">
    <property type="entry name" value="LGIC_ECD_nAChR"/>
    <property type="match status" value="1"/>
</dbReference>
<evidence type="ECO:0000313" key="20">
    <source>
        <dbReference type="EMBL" id="CAD2167310.1"/>
    </source>
</evidence>
<feature type="transmembrane region" description="Helical" evidence="17">
    <location>
        <begin position="261"/>
        <end position="279"/>
    </location>
</feature>
<evidence type="ECO:0000256" key="4">
    <source>
        <dbReference type="ARBA" id="ARBA00022692"/>
    </source>
</evidence>
<keyword evidence="14" id="KW-1071">Ligand-gated ion channel</keyword>
<dbReference type="Gene3D" id="1.20.58.390">
    <property type="entry name" value="Neurotransmitter-gated ion-channel transmembrane domain"/>
    <property type="match status" value="1"/>
</dbReference>
<keyword evidence="12" id="KW-0325">Glycoprotein</keyword>
<dbReference type="SUPFAM" id="SSF63712">
    <property type="entry name" value="Nicotinic receptor ligand binding domain-like"/>
    <property type="match status" value="1"/>
</dbReference>
<keyword evidence="13" id="KW-0628">Postsynaptic cell membrane</keyword>
<evidence type="ECO:0000256" key="1">
    <source>
        <dbReference type="ARBA" id="ARBA00009237"/>
    </source>
</evidence>
<evidence type="ECO:0000256" key="11">
    <source>
        <dbReference type="ARBA" id="ARBA00023170"/>
    </source>
</evidence>
<evidence type="ECO:0000256" key="3">
    <source>
        <dbReference type="ARBA" id="ARBA00022475"/>
    </source>
</evidence>
<evidence type="ECO:0000256" key="14">
    <source>
        <dbReference type="ARBA" id="ARBA00023286"/>
    </source>
</evidence>
<evidence type="ECO:0000256" key="12">
    <source>
        <dbReference type="ARBA" id="ARBA00023180"/>
    </source>
</evidence>
<keyword evidence="15 17" id="KW-0407">Ion channel</keyword>
<evidence type="ECO:0000256" key="13">
    <source>
        <dbReference type="ARBA" id="ARBA00023257"/>
    </source>
</evidence>
<dbReference type="EMBL" id="CAJEWN010000126">
    <property type="protein sequence ID" value="CAD2167310.1"/>
    <property type="molecule type" value="Genomic_DNA"/>
</dbReference>
<dbReference type="GO" id="GO:0045211">
    <property type="term" value="C:postsynaptic membrane"/>
    <property type="evidence" value="ECO:0007669"/>
    <property type="project" value="UniProtKB-SubCell"/>
</dbReference>
<comment type="subcellular location">
    <subcellularLocation>
        <location evidence="16">Postsynaptic cell membrane</location>
        <topology evidence="16">Multi-pass membrane protein</topology>
    </subcellularLocation>
</comment>
<dbReference type="InterPro" id="IPR006029">
    <property type="entry name" value="Neurotrans-gated_channel_TM"/>
</dbReference>
<keyword evidence="5" id="KW-0732">Signal</keyword>
<keyword evidence="11" id="KW-0675">Receptor</keyword>
<dbReference type="OrthoDB" id="5975154at2759"/>
<dbReference type="GO" id="GO:0022848">
    <property type="term" value="F:acetylcholine-gated monoatomic cation-selective channel activity"/>
    <property type="evidence" value="ECO:0007669"/>
    <property type="project" value="InterPro"/>
</dbReference>
<dbReference type="InterPro" id="IPR036719">
    <property type="entry name" value="Neuro-gated_channel_TM_sf"/>
</dbReference>
<keyword evidence="3" id="KW-1003">Cell membrane</keyword>
<evidence type="ECO:0000256" key="10">
    <source>
        <dbReference type="ARBA" id="ARBA00023157"/>
    </source>
</evidence>
<evidence type="ECO:0000256" key="5">
    <source>
        <dbReference type="ARBA" id="ARBA00022729"/>
    </source>
</evidence>
<evidence type="ECO:0000256" key="7">
    <source>
        <dbReference type="ARBA" id="ARBA00023018"/>
    </source>
</evidence>
<keyword evidence="9 17" id="KW-0472">Membrane</keyword>
<feature type="transmembrane region" description="Helical" evidence="17">
    <location>
        <begin position="230"/>
        <end position="249"/>
    </location>
</feature>
<dbReference type="AlphaFoldDB" id="A0A6V7UXF0"/>
<evidence type="ECO:0000256" key="6">
    <source>
        <dbReference type="ARBA" id="ARBA00022989"/>
    </source>
</evidence>
<comment type="caution">
    <text evidence="20">The sequence shown here is derived from an EMBL/GenBank/DDBJ whole genome shotgun (WGS) entry which is preliminary data.</text>
</comment>
<evidence type="ECO:0000259" key="18">
    <source>
        <dbReference type="Pfam" id="PF02931"/>
    </source>
</evidence>
<protein>
    <submittedName>
        <fullName evidence="20">Uncharacterized protein</fullName>
    </submittedName>
</protein>
<dbReference type="CDD" id="cd19051">
    <property type="entry name" value="LGIC_TM_cation"/>
    <property type="match status" value="1"/>
</dbReference>
<keyword evidence="8 17" id="KW-0406">Ion transport</keyword>
<evidence type="ECO:0000256" key="17">
    <source>
        <dbReference type="RuleBase" id="RU000687"/>
    </source>
</evidence>
<dbReference type="FunFam" id="2.70.170.10:FF:000016">
    <property type="entry name" value="Nicotinic acetylcholine receptor subunit"/>
    <property type="match status" value="1"/>
</dbReference>
<feature type="domain" description="Neurotransmitter-gated ion-channel ligand-binding" evidence="18">
    <location>
        <begin position="27"/>
        <end position="229"/>
    </location>
</feature>
<dbReference type="InterPro" id="IPR002394">
    <property type="entry name" value="Nicotinic_acetylcholine_rcpt"/>
</dbReference>
<dbReference type="InterPro" id="IPR018000">
    <property type="entry name" value="Neurotransmitter_ion_chnl_CS"/>
</dbReference>
<feature type="transmembrane region" description="Helical" evidence="17">
    <location>
        <begin position="291"/>
        <end position="314"/>
    </location>
</feature>
<dbReference type="Pfam" id="PF02931">
    <property type="entry name" value="Neur_chan_LBD"/>
    <property type="match status" value="1"/>
</dbReference>
<feature type="domain" description="Neurotransmitter-gated ion-channel transmembrane" evidence="19">
    <location>
        <begin position="237"/>
        <end position="526"/>
    </location>
</feature>
<keyword evidence="6 17" id="KW-1133">Transmembrane helix</keyword>
<name>A0A6V7UXF0_MELEN</name>
<evidence type="ECO:0000256" key="15">
    <source>
        <dbReference type="ARBA" id="ARBA00023303"/>
    </source>
</evidence>
<evidence type="ECO:0000256" key="9">
    <source>
        <dbReference type="ARBA" id="ARBA00023136"/>
    </source>
</evidence>
<evidence type="ECO:0000313" key="21">
    <source>
        <dbReference type="Proteomes" id="UP000580250"/>
    </source>
</evidence>
<evidence type="ECO:0000256" key="16">
    <source>
        <dbReference type="ARBA" id="ARBA00034104"/>
    </source>
</evidence>
<feature type="transmembrane region" description="Helical" evidence="17">
    <location>
        <begin position="515"/>
        <end position="533"/>
    </location>
</feature>
<keyword evidence="10" id="KW-1015">Disulfide bond</keyword>
<dbReference type="PRINTS" id="PR00254">
    <property type="entry name" value="NICOTINICR"/>
</dbReference>
<organism evidence="20 21">
    <name type="scientific">Meloidogyne enterolobii</name>
    <name type="common">Root-knot nematode worm</name>
    <name type="synonym">Meloidogyne mayaguensis</name>
    <dbReference type="NCBI Taxonomy" id="390850"/>
    <lineage>
        <taxon>Eukaryota</taxon>
        <taxon>Metazoa</taxon>
        <taxon>Ecdysozoa</taxon>
        <taxon>Nematoda</taxon>
        <taxon>Chromadorea</taxon>
        <taxon>Rhabditida</taxon>
        <taxon>Tylenchina</taxon>
        <taxon>Tylenchomorpha</taxon>
        <taxon>Tylenchoidea</taxon>
        <taxon>Meloidogynidae</taxon>
        <taxon>Meloidogyninae</taxon>
        <taxon>Meloidogyne</taxon>
    </lineage>
</organism>
<dbReference type="InterPro" id="IPR036734">
    <property type="entry name" value="Neur_chan_lig-bd_sf"/>
</dbReference>
<dbReference type="GO" id="GO:0004888">
    <property type="term" value="F:transmembrane signaling receptor activity"/>
    <property type="evidence" value="ECO:0007669"/>
    <property type="project" value="InterPro"/>
</dbReference>
<keyword evidence="7" id="KW-0770">Synapse</keyword>
<evidence type="ECO:0000256" key="8">
    <source>
        <dbReference type="ARBA" id="ARBA00023065"/>
    </source>
</evidence>
<proteinExistence type="inferred from homology"/>
<comment type="similarity">
    <text evidence="1">Belongs to the ligand-gated ion channel (TC 1.A.9) family. Acetylcholine receptor (TC 1.A.9.1) subfamily.</text>
</comment>
<keyword evidence="4 17" id="KW-0812">Transmembrane</keyword>
<dbReference type="PRINTS" id="PR00252">
    <property type="entry name" value="NRIONCHANNEL"/>
</dbReference>
<dbReference type="InterPro" id="IPR038050">
    <property type="entry name" value="Neuro_actylchol_rec"/>
</dbReference>
<dbReference type="InterPro" id="IPR006201">
    <property type="entry name" value="Neur_channel"/>
</dbReference>
<dbReference type="PROSITE" id="PS00236">
    <property type="entry name" value="NEUROTR_ION_CHANNEL"/>
    <property type="match status" value="1"/>
</dbReference>
<dbReference type="Gene3D" id="2.70.170.10">
    <property type="entry name" value="Neurotransmitter-gated ion-channel ligand-binding domain"/>
    <property type="match status" value="1"/>
</dbReference>
<keyword evidence="2 17" id="KW-0813">Transport</keyword>
<dbReference type="SUPFAM" id="SSF90112">
    <property type="entry name" value="Neurotransmitter-gated ion-channel transmembrane pore"/>
    <property type="match status" value="1"/>
</dbReference>
<dbReference type="PANTHER" id="PTHR18945">
    <property type="entry name" value="NEUROTRANSMITTER GATED ION CHANNEL"/>
    <property type="match status" value="1"/>
</dbReference>
<dbReference type="Proteomes" id="UP000580250">
    <property type="component" value="Unassembled WGS sequence"/>
</dbReference>
<dbReference type="FunFam" id="1.20.58.390:FF:000073">
    <property type="entry name" value="Neuronal acetylcholine receptor subunit alpha-9-II"/>
    <property type="match status" value="1"/>
</dbReference>
<dbReference type="InterPro" id="IPR006202">
    <property type="entry name" value="Neur_chan_lig-bd"/>
</dbReference>
<sequence>MLLLTIYLVFYFVCYFVVSANDYLTILYRQLLVEYNKEIRPIVSPNQPINTSIAFSLVQVVDVDERNQLLTVLAWVHLRWNDWRLAWDPKKFAGINKLNIPVGSIWIPDIILYNNAAQQYLNEMTTAGVVYDGNISLSMAGIFKSSCALDVRFYPFDFQNCLMKFASWAYDGTKIDIWSDSDSDDQSKYMISTEWTLRHVRAVKNSVIYSCCSEPYPFIDVHLLLERKPLFFIIFLCLPCVMISMLVLLGFYMSSDSGEKVTLGITSLLSTTVFLMLVSEHLPPTADALPLIGIYYGVTIFIVSLQTAFTVLTLNIHHLGNNGPPVPKILQKLLFCPFIQRFLFLNGEKQYHSINEHVDYFFEKQINEEIKEEIILDEDRRRSEQSNNKVYLNKQQIPTKQQTSEPPVWELASPQIVNNQQKQNNFTIKKRVSFSENSKKINNNKERFSLISISSNNLKENEESKNNISFEDEFIKVIGRLQEIMERNELRLIEKDRRNAEKLEWEQVALVLDRLLLIVFSVCTLALLFVTVFNRE</sequence>
<reference evidence="20 21" key="1">
    <citation type="submission" date="2020-08" db="EMBL/GenBank/DDBJ databases">
        <authorList>
            <person name="Koutsovoulos G."/>
            <person name="Danchin GJ E."/>
        </authorList>
    </citation>
    <scope>NUCLEOTIDE SEQUENCE [LARGE SCALE GENOMIC DNA]</scope>
</reference>
<dbReference type="Pfam" id="PF02932">
    <property type="entry name" value="Neur_chan_memb"/>
    <property type="match status" value="1"/>
</dbReference>
<accession>A0A6V7UXF0</accession>
<gene>
    <name evidence="20" type="ORF">MENT_LOCUS18593</name>
</gene>